<evidence type="ECO:0000256" key="5">
    <source>
        <dbReference type="ARBA" id="ARBA00022968"/>
    </source>
</evidence>
<keyword evidence="5" id="KW-0735">Signal-anchor</keyword>
<proteinExistence type="predicted"/>
<evidence type="ECO:0000256" key="9">
    <source>
        <dbReference type="SAM" id="MobiDB-lite"/>
    </source>
</evidence>
<dbReference type="InterPro" id="IPR029044">
    <property type="entry name" value="Nucleotide-diphossugar_trans"/>
</dbReference>
<keyword evidence="3" id="KW-0808">Transferase</keyword>
<reference evidence="11 12" key="1">
    <citation type="submission" date="2015-09" db="EMBL/GenBank/DDBJ databases">
        <title>Host preference determinants of Valsa canker pathogens revealed by comparative genomics.</title>
        <authorList>
            <person name="Yin Z."/>
            <person name="Huang L."/>
        </authorList>
    </citation>
    <scope>NUCLEOTIDE SEQUENCE [LARGE SCALE GENOMIC DNA]</scope>
    <source>
        <strain evidence="11 12">SXYLt</strain>
    </source>
</reference>
<dbReference type="InterPro" id="IPR003378">
    <property type="entry name" value="Fringe-like_glycosylTrfase"/>
</dbReference>
<dbReference type="Proteomes" id="UP000285146">
    <property type="component" value="Unassembled WGS sequence"/>
</dbReference>
<protein>
    <recommendedName>
        <fullName evidence="10">Fringe-like glycosyltransferase domain-containing protein</fullName>
    </recommendedName>
</protein>
<evidence type="ECO:0000256" key="8">
    <source>
        <dbReference type="ARBA" id="ARBA00037847"/>
    </source>
</evidence>
<evidence type="ECO:0000256" key="6">
    <source>
        <dbReference type="ARBA" id="ARBA00022989"/>
    </source>
</evidence>
<keyword evidence="2" id="KW-0328">Glycosyltransferase</keyword>
<evidence type="ECO:0000313" key="11">
    <source>
        <dbReference type="EMBL" id="ROW15887.1"/>
    </source>
</evidence>
<dbReference type="GO" id="GO:0016757">
    <property type="term" value="F:glycosyltransferase activity"/>
    <property type="evidence" value="ECO:0007669"/>
    <property type="project" value="UniProtKB-KW"/>
</dbReference>
<organism evidence="11 12">
    <name type="scientific">Cytospora leucostoma</name>
    <dbReference type="NCBI Taxonomy" id="1230097"/>
    <lineage>
        <taxon>Eukaryota</taxon>
        <taxon>Fungi</taxon>
        <taxon>Dikarya</taxon>
        <taxon>Ascomycota</taxon>
        <taxon>Pezizomycotina</taxon>
        <taxon>Sordariomycetes</taxon>
        <taxon>Sordariomycetidae</taxon>
        <taxon>Diaporthales</taxon>
        <taxon>Cytosporaceae</taxon>
        <taxon>Cytospora</taxon>
    </lineage>
</organism>
<feature type="region of interest" description="Disordered" evidence="9">
    <location>
        <begin position="89"/>
        <end position="116"/>
    </location>
</feature>
<evidence type="ECO:0000256" key="2">
    <source>
        <dbReference type="ARBA" id="ARBA00022676"/>
    </source>
</evidence>
<dbReference type="OrthoDB" id="414175at2759"/>
<gene>
    <name evidence="11" type="ORF">VPNG_02559</name>
</gene>
<evidence type="ECO:0000256" key="4">
    <source>
        <dbReference type="ARBA" id="ARBA00022692"/>
    </source>
</evidence>
<comment type="caution">
    <text evidence="11">The sequence shown here is derived from an EMBL/GenBank/DDBJ whole genome shotgun (WGS) entry which is preliminary data.</text>
</comment>
<keyword evidence="6" id="KW-1133">Transmembrane helix</keyword>
<feature type="domain" description="Fringe-like glycosyltransferase" evidence="10">
    <location>
        <begin position="266"/>
        <end position="372"/>
    </location>
</feature>
<evidence type="ECO:0000259" key="10">
    <source>
        <dbReference type="Pfam" id="PF02434"/>
    </source>
</evidence>
<feature type="region of interest" description="Disordered" evidence="9">
    <location>
        <begin position="39"/>
        <end position="59"/>
    </location>
</feature>
<dbReference type="PANTHER" id="PTHR10811">
    <property type="entry name" value="FRINGE-RELATED"/>
    <property type="match status" value="1"/>
</dbReference>
<evidence type="ECO:0000256" key="7">
    <source>
        <dbReference type="ARBA" id="ARBA00023136"/>
    </source>
</evidence>
<name>A0A423XHZ1_9PEZI</name>
<evidence type="ECO:0000256" key="3">
    <source>
        <dbReference type="ARBA" id="ARBA00022679"/>
    </source>
</evidence>
<dbReference type="Gene3D" id="3.90.550.50">
    <property type="match status" value="1"/>
</dbReference>
<feature type="compositionally biased region" description="Polar residues" evidence="9">
    <location>
        <begin position="105"/>
        <end position="116"/>
    </location>
</feature>
<dbReference type="GO" id="GO:0012505">
    <property type="term" value="C:endomembrane system"/>
    <property type="evidence" value="ECO:0007669"/>
    <property type="project" value="UniProtKB-SubCell"/>
</dbReference>
<dbReference type="InParanoid" id="A0A423XHZ1"/>
<sequence>MAAALMSLANKRSRLVIAVVFTTFVLFFISRPHARPDAPGFFGGGRKPEPIEEQQPPEYSGPRIELFGIPDFGAEVEVATLNIKVKEQPSLSSSQYTKGGPGASKNFNQRPPSNLRRQGYGVVLPSPLQQQLPIALPKFSTHHIDAPGFNISDLDVNIPGIPPATISIPIPKEPGPPDASRITFGVATSLERMPEALRNFKHWAAHTDARFIIIHEPQNTTARPGEPSADDVQTMFREAGINHLFLIESTKGWGENYVSLLSWLSATLEEQTDWVALIDDDTFFFDMNTLLGMLKKYDTKQPWYVGTLSENKWNVNNGGLFAIGGAGVFMSKPLIQAVGPHAEACWANRRGETLGGDAIVGDCVYAHTTTKLSIEHGLYQLDLHGDVTGFYEAVRPQPVSVHHWKSWHQHDLPTIASVSEACGKQCVLQNFRFQDGWQLSNGFSVVKYGYNETELAEQHPEAMEHTWKPTIWDIEDSWRYSLEPLKPKDERKVQFLVERSFRDEKADTTTVYYVRRENGVANGLIRMIWHKAS</sequence>
<accession>A0A423XHZ1</accession>
<evidence type="ECO:0000256" key="1">
    <source>
        <dbReference type="ARBA" id="ARBA00004606"/>
    </source>
</evidence>
<dbReference type="STRING" id="1230097.A0A423XHZ1"/>
<dbReference type="SUPFAM" id="SSF53448">
    <property type="entry name" value="Nucleotide-diphospho-sugar transferases"/>
    <property type="match status" value="1"/>
</dbReference>
<keyword evidence="4" id="KW-0812">Transmembrane</keyword>
<comment type="subcellular location">
    <subcellularLocation>
        <location evidence="8">Endomembrane system</location>
        <topology evidence="8">Single-pass membrane protein</topology>
    </subcellularLocation>
    <subcellularLocation>
        <location evidence="1">Membrane</location>
        <topology evidence="1">Single-pass type II membrane protein</topology>
    </subcellularLocation>
</comment>
<keyword evidence="7" id="KW-0472">Membrane</keyword>
<dbReference type="EMBL" id="LKEB01000007">
    <property type="protein sequence ID" value="ROW15887.1"/>
    <property type="molecule type" value="Genomic_DNA"/>
</dbReference>
<keyword evidence="12" id="KW-1185">Reference proteome</keyword>
<evidence type="ECO:0000313" key="12">
    <source>
        <dbReference type="Proteomes" id="UP000285146"/>
    </source>
</evidence>
<dbReference type="GO" id="GO:0016020">
    <property type="term" value="C:membrane"/>
    <property type="evidence" value="ECO:0007669"/>
    <property type="project" value="UniProtKB-SubCell"/>
</dbReference>
<dbReference type="AlphaFoldDB" id="A0A423XHZ1"/>
<dbReference type="Pfam" id="PF02434">
    <property type="entry name" value="Fringe"/>
    <property type="match status" value="1"/>
</dbReference>